<dbReference type="PROSITE" id="PS50297">
    <property type="entry name" value="ANK_REP_REGION"/>
    <property type="match status" value="4"/>
</dbReference>
<gene>
    <name evidence="4" type="ORF">BBK36DRAFT_1110803</name>
</gene>
<dbReference type="RefSeq" id="XP_024753036.1">
    <property type="nucleotide sequence ID" value="XM_024889630.1"/>
</dbReference>
<evidence type="ECO:0000256" key="2">
    <source>
        <dbReference type="ARBA" id="ARBA00023043"/>
    </source>
</evidence>
<dbReference type="Pfam" id="PF12796">
    <property type="entry name" value="Ank_2"/>
    <property type="match status" value="3"/>
</dbReference>
<evidence type="ECO:0000313" key="5">
    <source>
        <dbReference type="Proteomes" id="UP000241546"/>
    </source>
</evidence>
<dbReference type="OrthoDB" id="341259at2759"/>
<evidence type="ECO:0000256" key="3">
    <source>
        <dbReference type="PROSITE-ProRule" id="PRU00023"/>
    </source>
</evidence>
<reference evidence="5" key="1">
    <citation type="submission" date="2016-07" db="EMBL/GenBank/DDBJ databases">
        <title>Multiple horizontal gene transfer events from other fungi enriched the ability of initially mycotrophic Trichoderma (Ascomycota) to feed on dead plant biomass.</title>
        <authorList>
            <consortium name="DOE Joint Genome Institute"/>
            <person name="Atanasova L."/>
            <person name="Chenthamara K."/>
            <person name="Zhang J."/>
            <person name="Grujic M."/>
            <person name="Henrissat B."/>
            <person name="Kuo A."/>
            <person name="Aerts A."/>
            <person name="Salamov A."/>
            <person name="Lipzen A."/>
            <person name="Labutti K."/>
            <person name="Barry K."/>
            <person name="Miao Y."/>
            <person name="Rahimi M.J."/>
            <person name="Shen Q."/>
            <person name="Grigoriev I.V."/>
            <person name="Kubicek C.P."/>
            <person name="Druzhinina I.S."/>
        </authorList>
    </citation>
    <scope>NUCLEOTIDE SEQUENCE [LARGE SCALE GENOMIC DNA]</scope>
    <source>
        <strain evidence="5">TUCIM 6016</strain>
    </source>
</reference>
<feature type="repeat" description="ANK" evidence="3">
    <location>
        <begin position="137"/>
        <end position="169"/>
    </location>
</feature>
<keyword evidence="1" id="KW-0677">Repeat</keyword>
<dbReference type="InterPro" id="IPR002110">
    <property type="entry name" value="Ankyrin_rpt"/>
</dbReference>
<dbReference type="Proteomes" id="UP000241546">
    <property type="component" value="Unassembled WGS sequence"/>
</dbReference>
<protein>
    <submittedName>
        <fullName evidence="4">Ankyrin</fullName>
    </submittedName>
</protein>
<dbReference type="SMART" id="SM00248">
    <property type="entry name" value="ANK"/>
    <property type="match status" value="7"/>
</dbReference>
<dbReference type="PANTHER" id="PTHR24198:SF165">
    <property type="entry name" value="ANKYRIN REPEAT-CONTAINING PROTEIN-RELATED"/>
    <property type="match status" value="1"/>
</dbReference>
<feature type="repeat" description="ANK" evidence="3">
    <location>
        <begin position="66"/>
        <end position="98"/>
    </location>
</feature>
<accession>A0A2T4BK76</accession>
<name>A0A2T4BK76_9HYPO</name>
<feature type="repeat" description="ANK" evidence="3">
    <location>
        <begin position="1"/>
        <end position="31"/>
    </location>
</feature>
<dbReference type="SUPFAM" id="SSF48403">
    <property type="entry name" value="Ankyrin repeat"/>
    <property type="match status" value="1"/>
</dbReference>
<keyword evidence="2 3" id="KW-0040">ANK repeat</keyword>
<evidence type="ECO:0000313" key="4">
    <source>
        <dbReference type="EMBL" id="PTB69716.1"/>
    </source>
</evidence>
<dbReference type="PROSITE" id="PS50088">
    <property type="entry name" value="ANK_REPEAT"/>
    <property type="match status" value="5"/>
</dbReference>
<proteinExistence type="predicted"/>
<feature type="repeat" description="ANK" evidence="3">
    <location>
        <begin position="104"/>
        <end position="136"/>
    </location>
</feature>
<feature type="repeat" description="ANK" evidence="3">
    <location>
        <begin position="201"/>
        <end position="229"/>
    </location>
</feature>
<evidence type="ECO:0000256" key="1">
    <source>
        <dbReference type="ARBA" id="ARBA00022737"/>
    </source>
</evidence>
<dbReference type="GeneID" id="36597749"/>
<sequence length="229" mass="25279">MTPLSQAARNNHAGVVRTLLRHNASVETRHRWDRTVIHHVAGQGHAEMARILVEEGNVDIEAKDEDGFTTLYFGCIWGHHDVVKLMLDLGADPHMGIKMDDPPEKWSPLVAAIDDGYEKCVMLLLEKGANPNLPGPKNQSALYMATRDGESDLAELLVEKGANVNEVTTDNLTPLYYAVPNSDIVKILVEKGADPNRSKKGGFTCLMYAAWFNHSETAELLLEHGADIE</sequence>
<dbReference type="PANTHER" id="PTHR24198">
    <property type="entry name" value="ANKYRIN REPEAT AND PROTEIN KINASE DOMAIN-CONTAINING PROTEIN"/>
    <property type="match status" value="1"/>
</dbReference>
<dbReference type="Gene3D" id="1.25.40.20">
    <property type="entry name" value="Ankyrin repeat-containing domain"/>
    <property type="match status" value="2"/>
</dbReference>
<dbReference type="AlphaFoldDB" id="A0A2T4BK76"/>
<feature type="non-terminal residue" evidence="4">
    <location>
        <position position="229"/>
    </location>
</feature>
<organism evidence="4 5">
    <name type="scientific">Trichoderma citrinoviride</name>
    <dbReference type="NCBI Taxonomy" id="58853"/>
    <lineage>
        <taxon>Eukaryota</taxon>
        <taxon>Fungi</taxon>
        <taxon>Dikarya</taxon>
        <taxon>Ascomycota</taxon>
        <taxon>Pezizomycotina</taxon>
        <taxon>Sordariomycetes</taxon>
        <taxon>Hypocreomycetidae</taxon>
        <taxon>Hypocreales</taxon>
        <taxon>Hypocreaceae</taxon>
        <taxon>Trichoderma</taxon>
    </lineage>
</organism>
<dbReference type="EMBL" id="KZ680208">
    <property type="protein sequence ID" value="PTB69716.1"/>
    <property type="molecule type" value="Genomic_DNA"/>
</dbReference>
<dbReference type="InterPro" id="IPR036770">
    <property type="entry name" value="Ankyrin_rpt-contain_sf"/>
</dbReference>
<keyword evidence="5" id="KW-1185">Reference proteome</keyword>
<dbReference type="PRINTS" id="PR01415">
    <property type="entry name" value="ANKYRIN"/>
</dbReference>